<accession>A0A2M6IV34</accession>
<dbReference type="EMBL" id="PCVM01000021">
    <property type="protein sequence ID" value="PIQ73710.1"/>
    <property type="molecule type" value="Genomic_DNA"/>
</dbReference>
<evidence type="ECO:0000313" key="1">
    <source>
        <dbReference type="EMBL" id="PIQ73710.1"/>
    </source>
</evidence>
<gene>
    <name evidence="1" type="ORF">COV58_01010</name>
</gene>
<organism evidence="1 2">
    <name type="scientific">Candidatus Roizmanbacteria bacterium CG11_big_fil_rev_8_21_14_0_20_36_8</name>
    <dbReference type="NCBI Taxonomy" id="1974856"/>
    <lineage>
        <taxon>Bacteria</taxon>
        <taxon>Candidatus Roizmaniibacteriota</taxon>
    </lineage>
</organism>
<evidence type="ECO:0008006" key="3">
    <source>
        <dbReference type="Google" id="ProtNLM"/>
    </source>
</evidence>
<protein>
    <recommendedName>
        <fullName evidence="3">RnfC Barrel sandwich hybrid domain-containing protein</fullName>
    </recommendedName>
</protein>
<name>A0A2M6IV34_9BACT</name>
<dbReference type="AlphaFoldDB" id="A0A2M6IV34"/>
<comment type="caution">
    <text evidence="1">The sequence shown here is derived from an EMBL/GenBank/DDBJ whole genome shotgun (WGS) entry which is preliminary data.</text>
</comment>
<reference evidence="1 2" key="1">
    <citation type="submission" date="2017-09" db="EMBL/GenBank/DDBJ databases">
        <title>Depth-based differentiation of microbial function through sediment-hosted aquifers and enrichment of novel symbionts in the deep terrestrial subsurface.</title>
        <authorList>
            <person name="Probst A.J."/>
            <person name="Ladd B."/>
            <person name="Jarett J.K."/>
            <person name="Geller-Mcgrath D.E."/>
            <person name="Sieber C.M."/>
            <person name="Emerson J.B."/>
            <person name="Anantharaman K."/>
            <person name="Thomas B.C."/>
            <person name="Malmstrom R."/>
            <person name="Stieglmeier M."/>
            <person name="Klingl A."/>
            <person name="Woyke T."/>
            <person name="Ryan C.M."/>
            <person name="Banfield J.F."/>
        </authorList>
    </citation>
    <scope>NUCLEOTIDE SEQUENCE [LARGE SCALE GENOMIC DNA]</scope>
    <source>
        <strain evidence="1">CG11_big_fil_rev_8_21_14_0_20_36_8</strain>
    </source>
</reference>
<proteinExistence type="predicted"/>
<sequence length="238" mass="26614">MNIKIKVPSNAKLLIKTGQNVDFSTPFIQKNESKFLHIPLANNMGFKAKDIFRYIKKAIGEKISKGDLLAENKSFLSTKRYLSDTEGVIEGIDHEEGALIIKLVSKDASDILCYFKGEVDGIYDGYFELKVDKAHATQIVDSLPTIGAPVFYLSSSLNDLTEDDISSAIIFTSTMEPIQSTRMKTLGAAGVILKSIHPDVTDLIQIVLTKDNDYSHVQKEKFPYMIVGHEPQTVYFYH</sequence>
<dbReference type="Proteomes" id="UP000231056">
    <property type="component" value="Unassembled WGS sequence"/>
</dbReference>
<evidence type="ECO:0000313" key="2">
    <source>
        <dbReference type="Proteomes" id="UP000231056"/>
    </source>
</evidence>